<dbReference type="AlphaFoldDB" id="A0A2P8IB92"/>
<dbReference type="Pfam" id="PF00571">
    <property type="entry name" value="CBS"/>
    <property type="match status" value="1"/>
</dbReference>
<evidence type="ECO:0000256" key="11">
    <source>
        <dbReference type="ARBA" id="ARBA00048028"/>
    </source>
</evidence>
<sequence length="499" mass="53552">MVEIVPGVSRTFTEFLLLPNRTTAECTPAKVDLGTPLVRHAVGATASIRLSVPFTSAIMQAVGSPRLAVALARSGGLSFLHHNQSVEDQADAVRFVKNFKAGFVVSDTTVRPTDSLRHLVGLMKATGHNTAAVTEDGSPHGRFVGLVTSRDFHSARHDLDLPVAERMRPVDTLTCGKEGITLSEANTLLWEGRLDCLPVVDGAGHLQHLVFRSDYADHKQFPGAVVDAAKRFRVGAGVNTHDYRDRVPALVAAGVDVLCLDSSDGYSDWQAEALRWVKREFPEVPIGGGNVVDGEAFRFLADAGADFVKVGIGGGSICITRDQKGIGRGQASAVMDVAEARDAYARSTGEYVPICSDGGLLHDYHMALAMAMGADFVMMGRYFARFDQSPGKKVRIGGSVFKEYWGEGSSRARNWQRYDQGEDKLHFEEGVDGYVPYVGDLGDALALTVAKIKATMASCGAASIPVFQSTARVTLVSEQSYQENAAAVAVREDADTTLG</sequence>
<keyword evidence="4" id="KW-0660">Purine salvage</keyword>
<evidence type="ECO:0000256" key="4">
    <source>
        <dbReference type="ARBA" id="ARBA00022726"/>
    </source>
</evidence>
<evidence type="ECO:0000313" key="17">
    <source>
        <dbReference type="EMBL" id="PSL55713.1"/>
    </source>
</evidence>
<evidence type="ECO:0000256" key="15">
    <source>
        <dbReference type="PROSITE-ProRule" id="PRU00703"/>
    </source>
</evidence>
<dbReference type="SMART" id="SM01240">
    <property type="entry name" value="IMPDH"/>
    <property type="match status" value="1"/>
</dbReference>
<feature type="domain" description="CBS" evidence="16">
    <location>
        <begin position="167"/>
        <end position="225"/>
    </location>
</feature>
<keyword evidence="8" id="KW-0560">Oxidoreductase</keyword>
<keyword evidence="5" id="KW-0332">GMP biosynthesis</keyword>
<feature type="binding site" evidence="13">
    <location>
        <begin position="311"/>
        <end position="313"/>
    </location>
    <ligand>
        <name>NAD(+)</name>
        <dbReference type="ChEBI" id="CHEBI:57540"/>
    </ligand>
</feature>
<evidence type="ECO:0000256" key="5">
    <source>
        <dbReference type="ARBA" id="ARBA00022749"/>
    </source>
</evidence>
<feature type="active site" description="Proton acceptor" evidence="12">
    <location>
        <position position="417"/>
    </location>
</feature>
<feature type="binding site" description="in other chain" evidence="14">
    <location>
        <position position="315"/>
    </location>
    <ligand>
        <name>K(+)</name>
        <dbReference type="ChEBI" id="CHEBI:29103"/>
        <note>ligand shared between two tetrameric partners</note>
    </ligand>
</feature>
<feature type="binding site" description="in other chain" evidence="14">
    <location>
        <position position="318"/>
    </location>
    <ligand>
        <name>K(+)</name>
        <dbReference type="ChEBI" id="CHEBI:29103"/>
        <note>ligand shared between two tetrameric partners</note>
    </ligand>
</feature>
<reference evidence="17 18" key="1">
    <citation type="submission" date="2018-03" db="EMBL/GenBank/DDBJ databases">
        <title>Genomic Encyclopedia of Type Strains, Phase III (KMG-III): the genomes of soil and plant-associated and newly described type strains.</title>
        <authorList>
            <person name="Whitman W."/>
        </authorList>
    </citation>
    <scope>NUCLEOTIDE SEQUENCE [LARGE SCALE GENOMIC DNA]</scope>
    <source>
        <strain evidence="17 18">CGMCC 4.7097</strain>
    </source>
</reference>
<dbReference type="EMBL" id="PYAX01000004">
    <property type="protein sequence ID" value="PSL55713.1"/>
    <property type="molecule type" value="Genomic_DNA"/>
</dbReference>
<dbReference type="SUPFAM" id="SSF54631">
    <property type="entry name" value="CBS-domain pair"/>
    <property type="match status" value="1"/>
</dbReference>
<evidence type="ECO:0000256" key="2">
    <source>
        <dbReference type="ARBA" id="ARBA00005502"/>
    </source>
</evidence>
<comment type="similarity">
    <text evidence="2">Belongs to the IMPDH/GMPR family.</text>
</comment>
<dbReference type="InterPro" id="IPR015875">
    <property type="entry name" value="IMP_DH/GMP_Rdtase_CS"/>
</dbReference>
<keyword evidence="18" id="KW-1185">Reference proteome</keyword>
<evidence type="ECO:0000256" key="7">
    <source>
        <dbReference type="ARBA" id="ARBA00022958"/>
    </source>
</evidence>
<dbReference type="OrthoDB" id="9805398at2"/>
<dbReference type="PANTHER" id="PTHR11911:SF111">
    <property type="entry name" value="INOSINE-5'-MONOPHOSPHATE DEHYDROGENASE"/>
    <property type="match status" value="1"/>
</dbReference>
<dbReference type="PROSITE" id="PS51371">
    <property type="entry name" value="CBS"/>
    <property type="match status" value="2"/>
</dbReference>
<comment type="caution">
    <text evidence="17">The sequence shown here is derived from an EMBL/GenBank/DDBJ whole genome shotgun (WGS) entry which is preliminary data.</text>
</comment>
<evidence type="ECO:0000256" key="10">
    <source>
        <dbReference type="ARBA" id="ARBA00023122"/>
    </source>
</evidence>
<evidence type="ECO:0000256" key="12">
    <source>
        <dbReference type="PIRSR" id="PIRSR000130-1"/>
    </source>
</evidence>
<feature type="binding site" description="in other chain" evidence="14">
    <location>
        <position position="313"/>
    </location>
    <ligand>
        <name>K(+)</name>
        <dbReference type="ChEBI" id="CHEBI:29103"/>
        <note>ligand shared between two tetrameric partners</note>
    </ligand>
</feature>
<dbReference type="GO" id="GO:0006183">
    <property type="term" value="P:GTP biosynthetic process"/>
    <property type="evidence" value="ECO:0007669"/>
    <property type="project" value="TreeGrafter"/>
</dbReference>
<comment type="cofactor">
    <cofactor evidence="1">
        <name>K(+)</name>
        <dbReference type="ChEBI" id="CHEBI:29103"/>
    </cofactor>
</comment>
<dbReference type="RefSeq" id="WP_106615466.1">
    <property type="nucleotide sequence ID" value="NZ_PYAX01000004.1"/>
</dbReference>
<dbReference type="SUPFAM" id="SSF51412">
    <property type="entry name" value="Inosine monophosphate dehydrogenase (IMPDH)"/>
    <property type="match status" value="1"/>
</dbReference>
<organism evidence="17 18">
    <name type="scientific">Saccharothrix carnea</name>
    <dbReference type="NCBI Taxonomy" id="1280637"/>
    <lineage>
        <taxon>Bacteria</taxon>
        <taxon>Bacillati</taxon>
        <taxon>Actinomycetota</taxon>
        <taxon>Actinomycetes</taxon>
        <taxon>Pseudonocardiales</taxon>
        <taxon>Pseudonocardiaceae</taxon>
        <taxon>Saccharothrix</taxon>
    </lineage>
</organism>
<dbReference type="CDD" id="cd00381">
    <property type="entry name" value="IMPDH"/>
    <property type="match status" value="1"/>
</dbReference>
<comment type="catalytic activity">
    <reaction evidence="11">
        <text>IMP + NAD(+) + H2O = XMP + NADH + H(+)</text>
        <dbReference type="Rhea" id="RHEA:11708"/>
        <dbReference type="ChEBI" id="CHEBI:15377"/>
        <dbReference type="ChEBI" id="CHEBI:15378"/>
        <dbReference type="ChEBI" id="CHEBI:57464"/>
        <dbReference type="ChEBI" id="CHEBI:57540"/>
        <dbReference type="ChEBI" id="CHEBI:57945"/>
        <dbReference type="ChEBI" id="CHEBI:58053"/>
        <dbReference type="EC" id="1.1.1.205"/>
    </reaction>
</comment>
<feature type="active site" description="Thioimidate intermediate" evidence="12">
    <location>
        <position position="318"/>
    </location>
</feature>
<keyword evidence="3" id="KW-0479">Metal-binding</keyword>
<dbReference type="PANTHER" id="PTHR11911">
    <property type="entry name" value="INOSINE-5-MONOPHOSPHATE DEHYDROGENASE RELATED"/>
    <property type="match status" value="1"/>
</dbReference>
<accession>A0A2P8IB92</accession>
<dbReference type="InterPro" id="IPR013785">
    <property type="entry name" value="Aldolase_TIM"/>
</dbReference>
<evidence type="ECO:0000256" key="8">
    <source>
        <dbReference type="ARBA" id="ARBA00023002"/>
    </source>
</evidence>
<dbReference type="PIRSF" id="PIRSF000130">
    <property type="entry name" value="IMPDH"/>
    <property type="match status" value="1"/>
</dbReference>
<keyword evidence="9 13" id="KW-0520">NAD</keyword>
<proteinExistence type="inferred from homology"/>
<evidence type="ECO:0000256" key="9">
    <source>
        <dbReference type="ARBA" id="ARBA00023027"/>
    </source>
</evidence>
<keyword evidence="10 15" id="KW-0129">CBS domain</keyword>
<evidence type="ECO:0000256" key="13">
    <source>
        <dbReference type="PIRSR" id="PIRSR000130-3"/>
    </source>
</evidence>
<gene>
    <name evidence="17" type="ORF">B0I31_1044</name>
</gene>
<evidence type="ECO:0000256" key="3">
    <source>
        <dbReference type="ARBA" id="ARBA00022723"/>
    </source>
</evidence>
<dbReference type="Gene3D" id="3.20.20.70">
    <property type="entry name" value="Aldolase class I"/>
    <property type="match status" value="1"/>
</dbReference>
<dbReference type="NCBIfam" id="NF005493">
    <property type="entry name" value="PRK07107.1"/>
    <property type="match status" value="1"/>
</dbReference>
<keyword evidence="6" id="KW-0658">Purine biosynthesis</keyword>
<dbReference type="GO" id="GO:0003938">
    <property type="term" value="F:IMP dehydrogenase activity"/>
    <property type="evidence" value="ECO:0007669"/>
    <property type="project" value="UniProtKB-EC"/>
</dbReference>
<dbReference type="InterPro" id="IPR001093">
    <property type="entry name" value="IMP_DH_GMPRt"/>
</dbReference>
<dbReference type="SMART" id="SM00116">
    <property type="entry name" value="CBS"/>
    <property type="match status" value="2"/>
</dbReference>
<keyword evidence="7 14" id="KW-0630">Potassium</keyword>
<dbReference type="CDD" id="cd04601">
    <property type="entry name" value="CBS_pair_IMPDH"/>
    <property type="match status" value="1"/>
</dbReference>
<dbReference type="GO" id="GO:0046872">
    <property type="term" value="F:metal ion binding"/>
    <property type="evidence" value="ECO:0007669"/>
    <property type="project" value="UniProtKB-KW"/>
</dbReference>
<dbReference type="InterPro" id="IPR005990">
    <property type="entry name" value="IMP_DH"/>
</dbReference>
<evidence type="ECO:0000313" key="18">
    <source>
        <dbReference type="Proteomes" id="UP000241118"/>
    </source>
</evidence>
<evidence type="ECO:0000259" key="16">
    <source>
        <dbReference type="PROSITE" id="PS51371"/>
    </source>
</evidence>
<feature type="binding site" evidence="13">
    <location>
        <begin position="261"/>
        <end position="263"/>
    </location>
    <ligand>
        <name>NAD(+)</name>
        <dbReference type="ChEBI" id="CHEBI:57540"/>
    </ligand>
</feature>
<dbReference type="FunFam" id="3.20.20.70:FF:000424">
    <property type="entry name" value="Inosine-5'-monophosphate dehydrogenase 2"/>
    <property type="match status" value="1"/>
</dbReference>
<dbReference type="GO" id="GO:0006177">
    <property type="term" value="P:GMP biosynthetic process"/>
    <property type="evidence" value="ECO:0007669"/>
    <property type="project" value="UniProtKB-KW"/>
</dbReference>
<protein>
    <submittedName>
        <fullName evidence="17">IMP dehydrogenase</fullName>
    </submittedName>
</protein>
<dbReference type="GO" id="GO:0006166">
    <property type="term" value="P:purine ribonucleoside salvage"/>
    <property type="evidence" value="ECO:0007669"/>
    <property type="project" value="UniProtKB-KW"/>
</dbReference>
<evidence type="ECO:0000256" key="14">
    <source>
        <dbReference type="PIRSR" id="PIRSR000130-4"/>
    </source>
</evidence>
<dbReference type="Proteomes" id="UP000241118">
    <property type="component" value="Unassembled WGS sequence"/>
</dbReference>
<dbReference type="PROSITE" id="PS00487">
    <property type="entry name" value="IMP_DH_GMP_RED"/>
    <property type="match status" value="1"/>
</dbReference>
<dbReference type="InterPro" id="IPR046342">
    <property type="entry name" value="CBS_dom_sf"/>
</dbReference>
<feature type="domain" description="CBS" evidence="16">
    <location>
        <begin position="103"/>
        <end position="163"/>
    </location>
</feature>
<dbReference type="InterPro" id="IPR000644">
    <property type="entry name" value="CBS_dom"/>
</dbReference>
<dbReference type="Pfam" id="PF00478">
    <property type="entry name" value="IMPDH"/>
    <property type="match status" value="1"/>
</dbReference>
<evidence type="ECO:0000256" key="6">
    <source>
        <dbReference type="ARBA" id="ARBA00022755"/>
    </source>
</evidence>
<name>A0A2P8IB92_SACCR</name>
<evidence type="ECO:0000256" key="1">
    <source>
        <dbReference type="ARBA" id="ARBA00001958"/>
    </source>
</evidence>